<proteinExistence type="predicted"/>
<evidence type="ECO:0000313" key="1">
    <source>
        <dbReference type="EMBL" id="GFS91339.1"/>
    </source>
</evidence>
<comment type="caution">
    <text evidence="1">The sequence shown here is derived from an EMBL/GenBank/DDBJ whole genome shotgun (WGS) entry which is preliminary data.</text>
</comment>
<reference evidence="1" key="1">
    <citation type="submission" date="2020-08" db="EMBL/GenBank/DDBJ databases">
        <title>Multicomponent nature underlies the extraordinary mechanical properties of spider dragline silk.</title>
        <authorList>
            <person name="Kono N."/>
            <person name="Nakamura H."/>
            <person name="Mori M."/>
            <person name="Yoshida Y."/>
            <person name="Ohtoshi R."/>
            <person name="Malay A.D."/>
            <person name="Moran D.A.P."/>
            <person name="Tomita M."/>
            <person name="Numata K."/>
            <person name="Arakawa K."/>
        </authorList>
    </citation>
    <scope>NUCLEOTIDE SEQUENCE</scope>
</reference>
<evidence type="ECO:0000313" key="2">
    <source>
        <dbReference type="Proteomes" id="UP000887013"/>
    </source>
</evidence>
<accession>A0A8X6T9V2</accession>
<dbReference type="Proteomes" id="UP000887013">
    <property type="component" value="Unassembled WGS sequence"/>
</dbReference>
<keyword evidence="2" id="KW-1185">Reference proteome</keyword>
<name>A0A8X6T9V2_NEPPI</name>
<organism evidence="1 2">
    <name type="scientific">Nephila pilipes</name>
    <name type="common">Giant wood spider</name>
    <name type="synonym">Nephila maculata</name>
    <dbReference type="NCBI Taxonomy" id="299642"/>
    <lineage>
        <taxon>Eukaryota</taxon>
        <taxon>Metazoa</taxon>
        <taxon>Ecdysozoa</taxon>
        <taxon>Arthropoda</taxon>
        <taxon>Chelicerata</taxon>
        <taxon>Arachnida</taxon>
        <taxon>Araneae</taxon>
        <taxon>Araneomorphae</taxon>
        <taxon>Entelegynae</taxon>
        <taxon>Araneoidea</taxon>
        <taxon>Nephilidae</taxon>
        <taxon>Nephila</taxon>
    </lineage>
</organism>
<protein>
    <submittedName>
        <fullName evidence="1">Uncharacterized protein</fullName>
    </submittedName>
</protein>
<dbReference type="AlphaFoldDB" id="A0A8X6T9V2"/>
<sequence>MKRSGKSIRCVTWVSLVERKENVMDKTLTLTFTVARYSLDSRKRLREIYPSAFLRGSRILFSEDKRGREKTELERIIAARPEP</sequence>
<dbReference type="EMBL" id="BMAW01004887">
    <property type="protein sequence ID" value="GFS91339.1"/>
    <property type="molecule type" value="Genomic_DNA"/>
</dbReference>
<gene>
    <name evidence="1" type="ORF">NPIL_180401</name>
</gene>